<dbReference type="GO" id="GO:1904047">
    <property type="term" value="F:S-adenosyl-L-methionine binding"/>
    <property type="evidence" value="ECO:0007669"/>
    <property type="project" value="TreeGrafter"/>
</dbReference>
<evidence type="ECO:0000256" key="1">
    <source>
        <dbReference type="ARBA" id="ARBA00006594"/>
    </source>
</evidence>
<evidence type="ECO:0000256" key="2">
    <source>
        <dbReference type="ARBA" id="ARBA00011900"/>
    </source>
</evidence>
<evidence type="ECO:0000256" key="3">
    <source>
        <dbReference type="ARBA" id="ARBA00022603"/>
    </source>
</evidence>
<dbReference type="InterPro" id="IPR012263">
    <property type="entry name" value="M_m6A_EcoRV"/>
</dbReference>
<dbReference type="Pfam" id="PF02086">
    <property type="entry name" value="MethyltransfD12"/>
    <property type="match status" value="1"/>
</dbReference>
<evidence type="ECO:0000256" key="5">
    <source>
        <dbReference type="ARBA" id="ARBA00022691"/>
    </source>
</evidence>
<dbReference type="GO" id="GO:0009307">
    <property type="term" value="P:DNA restriction-modification system"/>
    <property type="evidence" value="ECO:0007669"/>
    <property type="project" value="InterPro"/>
</dbReference>
<dbReference type="GO" id="GO:0032259">
    <property type="term" value="P:methylation"/>
    <property type="evidence" value="ECO:0007669"/>
    <property type="project" value="UniProtKB-KW"/>
</dbReference>
<feature type="binding site" evidence="7">
    <location>
        <position position="178"/>
    </location>
    <ligand>
        <name>S-adenosyl-L-methionine</name>
        <dbReference type="ChEBI" id="CHEBI:59789"/>
    </ligand>
</feature>
<sequence length="262" mass="30491">MIDSTLKWIGGKSRSRDIYTNIFPEHKVFVSPFCGACHVELYKKPAAVEIINDVNHQLITFLSELQQHPKELIAACDAIPYSEKIYNDFKWNPPQDISPLKQAAIFYFMTTAGFNGGGNKYKSGFSVSKTVNKSKLYRSKLSNMKLMADRIKDWQILCRDFEEVIKKFDSVDTLFFCDPPYIDKEYLYSGGFTYDDHRRLADVLNNVKGKVVLCYYDDPLLAELYPDWHQFDYSTKSYMRSKDECTDKTEIILTNYEVQMQL</sequence>
<protein>
    <recommendedName>
        <fullName evidence="2">site-specific DNA-methyltransferase (adenine-specific)</fullName>
        <ecNumber evidence="2">2.1.1.72</ecNumber>
    </recommendedName>
</protein>
<dbReference type="PANTHER" id="PTHR30481:SF4">
    <property type="entry name" value="SITE-SPECIFIC DNA-METHYLTRANSFERASE (ADENINE-SPECIFIC)"/>
    <property type="match status" value="1"/>
</dbReference>
<dbReference type="OrthoDB" id="9805629at2"/>
<dbReference type="Gene3D" id="3.40.50.150">
    <property type="entry name" value="Vaccinia Virus protein VP39"/>
    <property type="match status" value="1"/>
</dbReference>
<evidence type="ECO:0000313" key="8">
    <source>
        <dbReference type="EMBL" id="TLG70248.1"/>
    </source>
</evidence>
<gene>
    <name evidence="8" type="ORF">FEZ08_12110</name>
</gene>
<dbReference type="GO" id="GO:0043565">
    <property type="term" value="F:sequence-specific DNA binding"/>
    <property type="evidence" value="ECO:0007669"/>
    <property type="project" value="TreeGrafter"/>
</dbReference>
<feature type="binding site" evidence="7">
    <location>
        <position position="12"/>
    </location>
    <ligand>
        <name>S-adenosyl-L-methionine</name>
        <dbReference type="ChEBI" id="CHEBI:59789"/>
    </ligand>
</feature>
<dbReference type="Gene3D" id="1.10.1020.10">
    <property type="entry name" value="Adenine-specific Methyltransferase, Domain 2"/>
    <property type="match status" value="1"/>
</dbReference>
<dbReference type="GO" id="GO:0009007">
    <property type="term" value="F:site-specific DNA-methyltransferase (adenine-specific) activity"/>
    <property type="evidence" value="ECO:0007669"/>
    <property type="project" value="UniProtKB-EC"/>
</dbReference>
<organism evidence="8 9">
    <name type="scientific">Culicoidibacter larvae</name>
    <dbReference type="NCBI Taxonomy" id="2579976"/>
    <lineage>
        <taxon>Bacteria</taxon>
        <taxon>Bacillati</taxon>
        <taxon>Bacillota</taxon>
        <taxon>Culicoidibacteria</taxon>
        <taxon>Culicoidibacterales</taxon>
        <taxon>Culicoidibacteraceae</taxon>
        <taxon>Culicoidibacter</taxon>
    </lineage>
</organism>
<comment type="caution">
    <text evidence="8">The sequence shown here is derived from an EMBL/GenBank/DDBJ whole genome shotgun (WGS) entry which is preliminary data.</text>
</comment>
<feature type="binding site" evidence="7">
    <location>
        <position position="53"/>
    </location>
    <ligand>
        <name>S-adenosyl-L-methionine</name>
        <dbReference type="ChEBI" id="CHEBI:59789"/>
    </ligand>
</feature>
<dbReference type="Proteomes" id="UP000306912">
    <property type="component" value="Unassembled WGS sequence"/>
</dbReference>
<dbReference type="PANTHER" id="PTHR30481">
    <property type="entry name" value="DNA ADENINE METHYLASE"/>
    <property type="match status" value="1"/>
</dbReference>
<keyword evidence="4" id="KW-0808">Transferase</keyword>
<dbReference type="RefSeq" id="WP_138192776.1">
    <property type="nucleotide sequence ID" value="NZ_VBWP01000028.1"/>
</dbReference>
<evidence type="ECO:0000256" key="4">
    <source>
        <dbReference type="ARBA" id="ARBA00022679"/>
    </source>
</evidence>
<dbReference type="EC" id="2.1.1.72" evidence="2"/>
<dbReference type="PRINTS" id="PR00505">
    <property type="entry name" value="D12N6MTFRASE"/>
</dbReference>
<comment type="catalytic activity">
    <reaction evidence="6">
        <text>a 2'-deoxyadenosine in DNA + S-adenosyl-L-methionine = an N(6)-methyl-2'-deoxyadenosine in DNA + S-adenosyl-L-homocysteine + H(+)</text>
        <dbReference type="Rhea" id="RHEA:15197"/>
        <dbReference type="Rhea" id="RHEA-COMP:12418"/>
        <dbReference type="Rhea" id="RHEA-COMP:12419"/>
        <dbReference type="ChEBI" id="CHEBI:15378"/>
        <dbReference type="ChEBI" id="CHEBI:57856"/>
        <dbReference type="ChEBI" id="CHEBI:59789"/>
        <dbReference type="ChEBI" id="CHEBI:90615"/>
        <dbReference type="ChEBI" id="CHEBI:90616"/>
        <dbReference type="EC" id="2.1.1.72"/>
    </reaction>
</comment>
<dbReference type="AlphaFoldDB" id="A0A5R8Q8R2"/>
<name>A0A5R8Q8R2_9FIRM</name>
<evidence type="ECO:0000256" key="6">
    <source>
        <dbReference type="ARBA" id="ARBA00047942"/>
    </source>
</evidence>
<evidence type="ECO:0000256" key="7">
    <source>
        <dbReference type="PIRSR" id="PIRSR000398-1"/>
    </source>
</evidence>
<dbReference type="InParanoid" id="A0A5R8Q8R2"/>
<dbReference type="InterPro" id="IPR012327">
    <property type="entry name" value="MeTrfase_D12"/>
</dbReference>
<proteinExistence type="inferred from homology"/>
<reference evidence="8 9" key="1">
    <citation type="submission" date="2019-05" db="EMBL/GenBank/DDBJ databases">
        <title>Culicoidintestinum kansasii gen. nov., sp. nov. from the gastrointestinal tract of the biting midge, Culicoides sonorensis.</title>
        <authorList>
            <person name="Neupane S."/>
            <person name="Ghosh A."/>
            <person name="Gunther S."/>
            <person name="Martin K."/>
            <person name="Zurek L."/>
        </authorList>
    </citation>
    <scope>NUCLEOTIDE SEQUENCE [LARGE SCALE GENOMIC DNA]</scope>
    <source>
        <strain evidence="8 9">CS-1</strain>
    </source>
</reference>
<feature type="binding site" evidence="7">
    <location>
        <position position="8"/>
    </location>
    <ligand>
        <name>S-adenosyl-L-methionine</name>
        <dbReference type="ChEBI" id="CHEBI:59789"/>
    </ligand>
</feature>
<dbReference type="SUPFAM" id="SSF53335">
    <property type="entry name" value="S-adenosyl-L-methionine-dependent methyltransferases"/>
    <property type="match status" value="1"/>
</dbReference>
<dbReference type="PIRSF" id="PIRSF000398">
    <property type="entry name" value="M_m6A_EcoRV"/>
    <property type="match status" value="1"/>
</dbReference>
<dbReference type="GO" id="GO:0006298">
    <property type="term" value="P:mismatch repair"/>
    <property type="evidence" value="ECO:0007669"/>
    <property type="project" value="TreeGrafter"/>
</dbReference>
<accession>A0A5R8Q8R2</accession>
<evidence type="ECO:0000313" key="9">
    <source>
        <dbReference type="Proteomes" id="UP000306912"/>
    </source>
</evidence>
<dbReference type="InterPro" id="IPR029063">
    <property type="entry name" value="SAM-dependent_MTases_sf"/>
</dbReference>
<keyword evidence="9" id="KW-1185">Reference proteome</keyword>
<dbReference type="InterPro" id="IPR023095">
    <property type="entry name" value="Ade_MeTrfase_dom_2"/>
</dbReference>
<keyword evidence="5" id="KW-0949">S-adenosyl-L-methionine</keyword>
<feature type="non-terminal residue" evidence="8">
    <location>
        <position position="262"/>
    </location>
</feature>
<comment type="similarity">
    <text evidence="1">Belongs to the N(4)/N(6)-methyltransferase family.</text>
</comment>
<dbReference type="EMBL" id="VBWP01000028">
    <property type="protein sequence ID" value="TLG70248.1"/>
    <property type="molecule type" value="Genomic_DNA"/>
</dbReference>
<keyword evidence="3 8" id="KW-0489">Methyltransferase</keyword>